<name>A0A368JYP4_9HYPH</name>
<dbReference type="Proteomes" id="UP000253420">
    <property type="component" value="Unassembled WGS sequence"/>
</dbReference>
<feature type="non-terminal residue" evidence="1">
    <location>
        <position position="1"/>
    </location>
</feature>
<dbReference type="Gene3D" id="3.40.50.720">
    <property type="entry name" value="NAD(P)-binding Rossmann-like Domain"/>
    <property type="match status" value="1"/>
</dbReference>
<organism evidence="1 2">
    <name type="scientific">Phyllobacterium salinisoli</name>
    <dbReference type="NCBI Taxonomy" id="1899321"/>
    <lineage>
        <taxon>Bacteria</taxon>
        <taxon>Pseudomonadati</taxon>
        <taxon>Pseudomonadota</taxon>
        <taxon>Alphaproteobacteria</taxon>
        <taxon>Hyphomicrobiales</taxon>
        <taxon>Phyllobacteriaceae</taxon>
        <taxon>Phyllobacterium</taxon>
    </lineage>
</organism>
<dbReference type="OrthoDB" id="9792321at2"/>
<accession>A0A368JYP4</accession>
<dbReference type="Pfam" id="PF13602">
    <property type="entry name" value="ADH_zinc_N_2"/>
    <property type="match status" value="1"/>
</dbReference>
<keyword evidence="2" id="KW-1185">Reference proteome</keyword>
<evidence type="ECO:0000313" key="2">
    <source>
        <dbReference type="Proteomes" id="UP000253420"/>
    </source>
</evidence>
<feature type="non-terminal residue" evidence="1">
    <location>
        <position position="103"/>
    </location>
</feature>
<gene>
    <name evidence="1" type="ORF">DUT91_25275</name>
</gene>
<dbReference type="Gene3D" id="3.90.180.10">
    <property type="entry name" value="Medium-chain alcohol dehydrogenases, catalytic domain"/>
    <property type="match status" value="1"/>
</dbReference>
<dbReference type="RefSeq" id="WP_147272323.1">
    <property type="nucleotide sequence ID" value="NZ_QOZG01000138.1"/>
</dbReference>
<protein>
    <submittedName>
        <fullName evidence="1">NADP-dependent oxidoreductase</fullName>
    </submittedName>
</protein>
<dbReference type="SUPFAM" id="SSF51735">
    <property type="entry name" value="NAD(P)-binding Rossmann-fold domains"/>
    <property type="match status" value="1"/>
</dbReference>
<dbReference type="AlphaFoldDB" id="A0A368JYP4"/>
<evidence type="ECO:0000313" key="1">
    <source>
        <dbReference type="EMBL" id="RCS21188.1"/>
    </source>
</evidence>
<sequence>RDISDVDVVLDTVGGDTQQQSYKVLRTGGHLLATALSPDEALARAHNVEIGFVFHSSNGERLRRIVDVIGERGIKVLLDRKTPVNSFTEAFAHQASGRARGKI</sequence>
<proteinExistence type="predicted"/>
<comment type="caution">
    <text evidence="1">The sequence shown here is derived from an EMBL/GenBank/DDBJ whole genome shotgun (WGS) entry which is preliminary data.</text>
</comment>
<dbReference type="EMBL" id="QOZG01000138">
    <property type="protein sequence ID" value="RCS21188.1"/>
    <property type="molecule type" value="Genomic_DNA"/>
</dbReference>
<reference evidence="1 2" key="1">
    <citation type="submission" date="2018-07" db="EMBL/GenBank/DDBJ databases">
        <title>The draft genome of Phyllobacterium salinisoli.</title>
        <authorList>
            <person name="Liu L."/>
            <person name="Li L."/>
            <person name="Zhang X."/>
            <person name="Liang L."/>
        </authorList>
    </citation>
    <scope>NUCLEOTIDE SEQUENCE [LARGE SCALE GENOMIC DNA]</scope>
    <source>
        <strain evidence="1 2">LLAN61</strain>
    </source>
</reference>
<dbReference type="InterPro" id="IPR036291">
    <property type="entry name" value="NAD(P)-bd_dom_sf"/>
</dbReference>